<evidence type="ECO:0000313" key="2">
    <source>
        <dbReference type="EMBL" id="GAG16274.1"/>
    </source>
</evidence>
<gene>
    <name evidence="2" type="ORF">S01H1_52452</name>
</gene>
<reference evidence="2" key="1">
    <citation type="journal article" date="2014" name="Front. Microbiol.">
        <title>High frequency of phylogenetically diverse reductive dehalogenase-homologous genes in deep subseafloor sedimentary metagenomes.</title>
        <authorList>
            <person name="Kawai M."/>
            <person name="Futagami T."/>
            <person name="Toyoda A."/>
            <person name="Takaki Y."/>
            <person name="Nishi S."/>
            <person name="Hori S."/>
            <person name="Arai W."/>
            <person name="Tsubouchi T."/>
            <person name="Morono Y."/>
            <person name="Uchiyama I."/>
            <person name="Ito T."/>
            <person name="Fujiyama A."/>
            <person name="Inagaki F."/>
            <person name="Takami H."/>
        </authorList>
    </citation>
    <scope>NUCLEOTIDE SEQUENCE</scope>
    <source>
        <strain evidence="2">Expedition CK06-06</strain>
    </source>
</reference>
<dbReference type="EMBL" id="BARS01033903">
    <property type="protein sequence ID" value="GAG16274.1"/>
    <property type="molecule type" value="Genomic_DNA"/>
</dbReference>
<keyword evidence="1" id="KW-0812">Transmembrane</keyword>
<dbReference type="AlphaFoldDB" id="X0VDM9"/>
<feature type="transmembrane region" description="Helical" evidence="1">
    <location>
        <begin position="12"/>
        <end position="29"/>
    </location>
</feature>
<protein>
    <submittedName>
        <fullName evidence="2">Uncharacterized protein</fullName>
    </submittedName>
</protein>
<comment type="caution">
    <text evidence="2">The sequence shown here is derived from an EMBL/GenBank/DDBJ whole genome shotgun (WGS) entry which is preliminary data.</text>
</comment>
<evidence type="ECO:0000256" key="1">
    <source>
        <dbReference type="SAM" id="Phobius"/>
    </source>
</evidence>
<sequence length="84" mass="9986">MFNQYNLKARIFPTIICAIPILLFQYFFLSEEISIFLAFLGNLKFTGDFTISIVILYFVSQINRLFSKTFFEKKEIYMPTTDFL</sequence>
<feature type="non-terminal residue" evidence="2">
    <location>
        <position position="84"/>
    </location>
</feature>
<accession>X0VDM9</accession>
<proteinExistence type="predicted"/>
<name>X0VDM9_9ZZZZ</name>
<keyword evidence="1" id="KW-0472">Membrane</keyword>
<organism evidence="2">
    <name type="scientific">marine sediment metagenome</name>
    <dbReference type="NCBI Taxonomy" id="412755"/>
    <lineage>
        <taxon>unclassified sequences</taxon>
        <taxon>metagenomes</taxon>
        <taxon>ecological metagenomes</taxon>
    </lineage>
</organism>
<keyword evidence="1" id="KW-1133">Transmembrane helix</keyword>